<dbReference type="Proteomes" id="UP000050794">
    <property type="component" value="Unassembled WGS sequence"/>
</dbReference>
<organism evidence="5 6">
    <name type="scientific">Toxocara canis</name>
    <name type="common">Canine roundworm</name>
    <dbReference type="NCBI Taxonomy" id="6265"/>
    <lineage>
        <taxon>Eukaryota</taxon>
        <taxon>Metazoa</taxon>
        <taxon>Ecdysozoa</taxon>
        <taxon>Nematoda</taxon>
        <taxon>Chromadorea</taxon>
        <taxon>Rhabditida</taxon>
        <taxon>Spirurina</taxon>
        <taxon>Ascaridomorpha</taxon>
        <taxon>Ascaridoidea</taxon>
        <taxon>Toxocaridae</taxon>
        <taxon>Toxocara</taxon>
    </lineage>
</organism>
<keyword evidence="2" id="KW-1133">Transmembrane helix</keyword>
<dbReference type="InterPro" id="IPR020846">
    <property type="entry name" value="MFS_dom"/>
</dbReference>
<dbReference type="InterPro" id="IPR011701">
    <property type="entry name" value="MFS"/>
</dbReference>
<feature type="transmembrane region" description="Helical" evidence="2">
    <location>
        <begin position="65"/>
        <end position="87"/>
    </location>
</feature>
<feature type="transmembrane region" description="Helical" evidence="2">
    <location>
        <begin position="377"/>
        <end position="397"/>
    </location>
</feature>
<dbReference type="FunFam" id="1.20.1250.20:FF:000664">
    <property type="entry name" value="MonoCarboxylate Transporter family"/>
    <property type="match status" value="1"/>
</dbReference>
<dbReference type="PROSITE" id="PS50850">
    <property type="entry name" value="MFS"/>
    <property type="match status" value="1"/>
</dbReference>
<evidence type="ECO:0000256" key="2">
    <source>
        <dbReference type="SAM" id="Phobius"/>
    </source>
</evidence>
<comment type="subcellular location">
    <subcellularLocation>
        <location evidence="1">Membrane</location>
        <topology evidence="1">Multi-pass membrane protein</topology>
    </subcellularLocation>
</comment>
<accession>A0A183UWD0</accession>
<evidence type="ECO:0000313" key="6">
    <source>
        <dbReference type="WBParaSite" id="TCNE_0001280001-mRNA-1"/>
    </source>
</evidence>
<evidence type="ECO:0000313" key="5">
    <source>
        <dbReference type="Proteomes" id="UP000050794"/>
    </source>
</evidence>
<dbReference type="PANTHER" id="PTHR11360">
    <property type="entry name" value="MONOCARBOXYLATE TRANSPORTER"/>
    <property type="match status" value="1"/>
</dbReference>
<feature type="transmembrane region" description="Helical" evidence="2">
    <location>
        <begin position="518"/>
        <end position="536"/>
    </location>
</feature>
<feature type="domain" description="Major facilitator superfamily (MFS) profile" evidence="3">
    <location>
        <begin position="26"/>
        <end position="572"/>
    </location>
</feature>
<keyword evidence="5" id="KW-1185">Reference proteome</keyword>
<dbReference type="InterPro" id="IPR036259">
    <property type="entry name" value="MFS_trans_sf"/>
</dbReference>
<dbReference type="CDD" id="cd17352">
    <property type="entry name" value="MFS_MCT_SLC16"/>
    <property type="match status" value="1"/>
</dbReference>
<evidence type="ECO:0000259" key="3">
    <source>
        <dbReference type="PROSITE" id="PS50850"/>
    </source>
</evidence>
<evidence type="ECO:0000313" key="4">
    <source>
        <dbReference type="EMBL" id="VDM44121.1"/>
    </source>
</evidence>
<proteinExistence type="predicted"/>
<sequence length="599" mass="65649">MGKAKSTSDRSEEGKRYVPLVDGGWGWVVVVGSFFVHVFADGIVYSFGILFDVIMKEFNATNAEAATIISLLTGLTLSTGPIASAFTNKFGCRVTTILGSLIAACGCAASYFATSVRYLMISVGCVMGVGFGLMYCPAIVIVTMYFEKKRALATGMAVCGAGIGTVIFAPISEALVRLFSWRFVFLAYTGFVLLCVGCGVVFRPLKFVPVEDEEIEVKEQNKTNQGIAEEGRKEKLPENGDAMQQNKQKEVEKKGLLIGEIGAARSGTLENVSKTDSPMVRPRLRSLNARTTQRRRTISESTGYITVKDVFYWGSVNAIPDFVENRDKYRSLTSLNKSKDEKGKSLETVVEKEQASSEVNRVREIWSTLVKMTDLTLLLDPIFLLFAISNLLTSVAFNSPLVFLPVHAERLGCTPEQAARVISVFGFLNTIGRILFGSVSDRQFPTKYGKDTARNRLWIYNLSLSVCGLLTMFVFLCKDFFSLAVYSALFGLTLSSYVCLTSVLLVDLLGLERLTNAFGLLLLFQGIGTIFGPPIAGRLADITGTYHWSFVFCGVSLLISGLMLFAVPPVRARQAKRMLDLEKCVEKGKLSPSTTTTPC</sequence>
<dbReference type="Pfam" id="PF07690">
    <property type="entry name" value="MFS_1"/>
    <property type="match status" value="2"/>
</dbReference>
<reference evidence="4 5" key="2">
    <citation type="submission" date="2018-11" db="EMBL/GenBank/DDBJ databases">
        <authorList>
            <consortium name="Pathogen Informatics"/>
        </authorList>
    </citation>
    <scope>NUCLEOTIDE SEQUENCE [LARGE SCALE GENOMIC DNA]</scope>
</reference>
<feature type="transmembrane region" description="Helical" evidence="2">
    <location>
        <begin position="94"/>
        <end position="113"/>
    </location>
</feature>
<feature type="transmembrane region" description="Helical" evidence="2">
    <location>
        <begin position="548"/>
        <end position="567"/>
    </location>
</feature>
<feature type="transmembrane region" description="Helical" evidence="2">
    <location>
        <begin position="183"/>
        <end position="202"/>
    </location>
</feature>
<gene>
    <name evidence="4" type="ORF">TCNE_LOCUS12800</name>
</gene>
<dbReference type="PANTHER" id="PTHR11360:SF284">
    <property type="entry name" value="EG:103B4.3 PROTEIN-RELATED"/>
    <property type="match status" value="1"/>
</dbReference>
<feature type="transmembrane region" description="Helical" evidence="2">
    <location>
        <begin position="119"/>
        <end position="145"/>
    </location>
</feature>
<feature type="transmembrane region" description="Helical" evidence="2">
    <location>
        <begin position="152"/>
        <end position="171"/>
    </location>
</feature>
<keyword evidence="2" id="KW-0472">Membrane</keyword>
<feature type="transmembrane region" description="Helical" evidence="2">
    <location>
        <begin position="483"/>
        <end position="506"/>
    </location>
</feature>
<feature type="transmembrane region" description="Helical" evidence="2">
    <location>
        <begin position="457"/>
        <end position="477"/>
    </location>
</feature>
<evidence type="ECO:0000256" key="1">
    <source>
        <dbReference type="ARBA" id="ARBA00004141"/>
    </source>
</evidence>
<dbReference type="AlphaFoldDB" id="A0A183UWD0"/>
<feature type="transmembrane region" description="Helical" evidence="2">
    <location>
        <begin position="417"/>
        <end position="436"/>
    </location>
</feature>
<reference evidence="6" key="1">
    <citation type="submission" date="2016-06" db="UniProtKB">
        <authorList>
            <consortium name="WormBaseParasite"/>
        </authorList>
    </citation>
    <scope>IDENTIFICATION</scope>
</reference>
<name>A0A183UWD0_TOXCA</name>
<dbReference type="GO" id="GO:0016020">
    <property type="term" value="C:membrane"/>
    <property type="evidence" value="ECO:0007669"/>
    <property type="project" value="UniProtKB-SubCell"/>
</dbReference>
<dbReference type="SUPFAM" id="SSF103473">
    <property type="entry name" value="MFS general substrate transporter"/>
    <property type="match status" value="1"/>
</dbReference>
<dbReference type="InterPro" id="IPR050327">
    <property type="entry name" value="Proton-linked_MCT"/>
</dbReference>
<dbReference type="EMBL" id="UYWY01021432">
    <property type="protein sequence ID" value="VDM44121.1"/>
    <property type="molecule type" value="Genomic_DNA"/>
</dbReference>
<dbReference type="Gene3D" id="1.20.1250.20">
    <property type="entry name" value="MFS general substrate transporter like domains"/>
    <property type="match status" value="2"/>
</dbReference>
<keyword evidence="2" id="KW-0812">Transmembrane</keyword>
<feature type="transmembrane region" description="Helical" evidence="2">
    <location>
        <begin position="25"/>
        <end position="45"/>
    </location>
</feature>
<dbReference type="WBParaSite" id="TCNE_0001280001-mRNA-1">
    <property type="protein sequence ID" value="TCNE_0001280001-mRNA-1"/>
    <property type="gene ID" value="TCNE_0001280001"/>
</dbReference>
<protein>
    <submittedName>
        <fullName evidence="6">MFS domain-containing protein</fullName>
    </submittedName>
</protein>
<dbReference type="GO" id="GO:0008028">
    <property type="term" value="F:monocarboxylic acid transmembrane transporter activity"/>
    <property type="evidence" value="ECO:0007669"/>
    <property type="project" value="TreeGrafter"/>
</dbReference>